<dbReference type="EMBL" id="VBAI01000298">
    <property type="protein sequence ID" value="TMJ07001.1"/>
    <property type="molecule type" value="Genomic_DNA"/>
</dbReference>
<evidence type="ECO:0000313" key="1">
    <source>
        <dbReference type="EMBL" id="TMJ07001.1"/>
    </source>
</evidence>
<dbReference type="Pfam" id="PF13376">
    <property type="entry name" value="OmdA"/>
    <property type="match status" value="1"/>
</dbReference>
<evidence type="ECO:0000313" key="2">
    <source>
        <dbReference type="Proteomes" id="UP000315217"/>
    </source>
</evidence>
<comment type="caution">
    <text evidence="1">The sequence shown here is derived from an EMBL/GenBank/DDBJ whole genome shotgun (WGS) entry which is preliminary data.</text>
</comment>
<name>A0A537LG59_9BACT</name>
<proteinExistence type="predicted"/>
<feature type="non-terminal residue" evidence="1">
    <location>
        <position position="1"/>
    </location>
</feature>
<dbReference type="Proteomes" id="UP000315217">
    <property type="component" value="Unassembled WGS sequence"/>
</dbReference>
<accession>A0A537LG59</accession>
<dbReference type="AlphaFoldDB" id="A0A537LG59"/>
<reference evidence="1 2" key="1">
    <citation type="journal article" date="2019" name="Nat. Microbiol.">
        <title>Mediterranean grassland soil C-N compound turnover is dependent on rainfall and depth, and is mediated by genomically divergent microorganisms.</title>
        <authorList>
            <person name="Diamond S."/>
            <person name="Andeer P.F."/>
            <person name="Li Z."/>
            <person name="Crits-Christoph A."/>
            <person name="Burstein D."/>
            <person name="Anantharaman K."/>
            <person name="Lane K.R."/>
            <person name="Thomas B.C."/>
            <person name="Pan C."/>
            <person name="Northen T.R."/>
            <person name="Banfield J.F."/>
        </authorList>
    </citation>
    <scope>NUCLEOTIDE SEQUENCE [LARGE SCALE GENOMIC DNA]</scope>
    <source>
        <strain evidence="1">NP_1</strain>
    </source>
</reference>
<sequence length="179" mass="21049">WLEKHHHKARELWVGFYKRGSGRPSLTWPESVDTALSYGWIDGIRKRIDGRRYAIRFTPRKPGSIWSTVNVKRVRELTRLGLMHPAGLKVFQERKKSGVYSYEQRTTAKLGASFEGQFRANKRAWRFFQAQAPWYRKTAIWWVISAKREETRRKRLAALIRDSARGRTIPPLTRPGRGQ</sequence>
<protein>
    <submittedName>
        <fullName evidence="1">Bacteriocin-protection protein</fullName>
    </submittedName>
</protein>
<organism evidence="1 2">
    <name type="scientific">Candidatus Segetimicrobium genomatis</name>
    <dbReference type="NCBI Taxonomy" id="2569760"/>
    <lineage>
        <taxon>Bacteria</taxon>
        <taxon>Bacillati</taxon>
        <taxon>Candidatus Sysuimicrobiota</taxon>
        <taxon>Candidatus Sysuimicrobiia</taxon>
        <taxon>Candidatus Sysuimicrobiales</taxon>
        <taxon>Candidatus Segetimicrobiaceae</taxon>
        <taxon>Candidatus Segetimicrobium</taxon>
    </lineage>
</organism>
<gene>
    <name evidence="1" type="ORF">E6G98_13985</name>
</gene>